<comment type="caution">
    <text evidence="1">The sequence shown here is derived from an EMBL/GenBank/DDBJ whole genome shotgun (WGS) entry which is preliminary data.</text>
</comment>
<evidence type="ECO:0000313" key="2">
    <source>
        <dbReference type="Proteomes" id="UP001489719"/>
    </source>
</evidence>
<reference evidence="2" key="1">
    <citation type="journal article" date="2024" name="Front. Bioeng. Biotechnol.">
        <title>Genome-scale model development and genomic sequencing of the oleaginous clade Lipomyces.</title>
        <authorList>
            <person name="Czajka J.J."/>
            <person name="Han Y."/>
            <person name="Kim J."/>
            <person name="Mondo S.J."/>
            <person name="Hofstad B.A."/>
            <person name="Robles A."/>
            <person name="Haridas S."/>
            <person name="Riley R."/>
            <person name="LaButti K."/>
            <person name="Pangilinan J."/>
            <person name="Andreopoulos W."/>
            <person name="Lipzen A."/>
            <person name="Yan J."/>
            <person name="Wang M."/>
            <person name="Ng V."/>
            <person name="Grigoriev I.V."/>
            <person name="Spatafora J.W."/>
            <person name="Magnuson J.K."/>
            <person name="Baker S.E."/>
            <person name="Pomraning K.R."/>
        </authorList>
    </citation>
    <scope>NUCLEOTIDE SEQUENCE [LARGE SCALE GENOMIC DNA]</scope>
    <source>
        <strain evidence="2">CBS 10300</strain>
    </source>
</reference>
<gene>
    <name evidence="1" type="ORF">V1517DRAFT_323971</name>
</gene>
<keyword evidence="2" id="KW-1185">Reference proteome</keyword>
<dbReference type="EMBL" id="MU970080">
    <property type="protein sequence ID" value="KAK9322294.1"/>
    <property type="molecule type" value="Genomic_DNA"/>
</dbReference>
<accession>A0ACC3TMB4</accession>
<evidence type="ECO:0000313" key="1">
    <source>
        <dbReference type="EMBL" id="KAK9322294.1"/>
    </source>
</evidence>
<protein>
    <submittedName>
        <fullName evidence="1">Uncharacterized protein</fullName>
    </submittedName>
</protein>
<dbReference type="Proteomes" id="UP001489719">
    <property type="component" value="Unassembled WGS sequence"/>
</dbReference>
<proteinExistence type="predicted"/>
<organism evidence="1 2">
    <name type="scientific">Lipomyces orientalis</name>
    <dbReference type="NCBI Taxonomy" id="1233043"/>
    <lineage>
        <taxon>Eukaryota</taxon>
        <taxon>Fungi</taxon>
        <taxon>Dikarya</taxon>
        <taxon>Ascomycota</taxon>
        <taxon>Saccharomycotina</taxon>
        <taxon>Lipomycetes</taxon>
        <taxon>Lipomycetales</taxon>
        <taxon>Lipomycetaceae</taxon>
        <taxon>Lipomyces</taxon>
    </lineage>
</organism>
<sequence>MEKRSETTKVVLIPWDPNSSEHRERLYEQRIACGWKADMVEKWRGLQRDGKMAIQWVVLSDDDPARDSKLALHILQFPAEKESILDSATTFGGVPRKLSNTPRSFNPVGHISLDSENPDPSLADPSQGLYCITTFYISRALQGTGLGRAAMDAVEGKAMQEPLCAKALALDTIAREFCLDKEAWKALGIPFPKVNNQDWYERRGYKIYKCVDHHYPQKDLVGKMWHIPAVFMKKSVV</sequence>
<name>A0ACC3TMB4_9ASCO</name>